<sequence length="165" mass="19266">MAQEAIRFCEMFLDGTQVGLEWGSGRSTLWFGERMKRLLSIEYDPLWHEKVINQIQKKGYKHIKCCLVRLEHSLEEPTKPFYDKQPAYVSIIEDFEDESLDFVVVDGHYRQACILAALPKLKSKGCLLVDNTNWLPIEEWGVPPKWLIMHQSSNVLTQTTIWQKP</sequence>
<comment type="caution">
    <text evidence="1">The sequence shown here is derived from an EMBL/GenBank/DDBJ whole genome shotgun (WGS) entry which is preliminary data.</text>
</comment>
<protein>
    <recommendedName>
        <fullName evidence="3">Class I SAM-dependent methyltransferase</fullName>
    </recommendedName>
</protein>
<name>A0A1F5VNN5_9BACT</name>
<dbReference type="Proteomes" id="UP000178943">
    <property type="component" value="Unassembled WGS sequence"/>
</dbReference>
<dbReference type="EMBL" id="MFGW01000122">
    <property type="protein sequence ID" value="OGF65016.1"/>
    <property type="molecule type" value="Genomic_DNA"/>
</dbReference>
<organism evidence="1 2">
    <name type="scientific">Candidatus Fischerbacteria bacterium RBG_13_37_8</name>
    <dbReference type="NCBI Taxonomy" id="1817863"/>
    <lineage>
        <taxon>Bacteria</taxon>
        <taxon>Candidatus Fischeribacteriota</taxon>
    </lineage>
</organism>
<accession>A0A1F5VNN5</accession>
<dbReference type="Gene3D" id="3.40.50.150">
    <property type="entry name" value="Vaccinia Virus protein VP39"/>
    <property type="match status" value="1"/>
</dbReference>
<dbReference type="AlphaFoldDB" id="A0A1F5VNN5"/>
<proteinExistence type="predicted"/>
<gene>
    <name evidence="1" type="ORF">A2Y62_14420</name>
</gene>
<reference evidence="1 2" key="1">
    <citation type="journal article" date="2016" name="Nat. Commun.">
        <title>Thousands of microbial genomes shed light on interconnected biogeochemical processes in an aquifer system.</title>
        <authorList>
            <person name="Anantharaman K."/>
            <person name="Brown C.T."/>
            <person name="Hug L.A."/>
            <person name="Sharon I."/>
            <person name="Castelle C.J."/>
            <person name="Probst A.J."/>
            <person name="Thomas B.C."/>
            <person name="Singh A."/>
            <person name="Wilkins M.J."/>
            <person name="Karaoz U."/>
            <person name="Brodie E.L."/>
            <person name="Williams K.H."/>
            <person name="Hubbard S.S."/>
            <person name="Banfield J.F."/>
        </authorList>
    </citation>
    <scope>NUCLEOTIDE SEQUENCE [LARGE SCALE GENOMIC DNA]</scope>
</reference>
<evidence type="ECO:0008006" key="3">
    <source>
        <dbReference type="Google" id="ProtNLM"/>
    </source>
</evidence>
<dbReference type="InterPro" id="IPR029063">
    <property type="entry name" value="SAM-dependent_MTases_sf"/>
</dbReference>
<evidence type="ECO:0000313" key="2">
    <source>
        <dbReference type="Proteomes" id="UP000178943"/>
    </source>
</evidence>
<dbReference type="SUPFAM" id="SSF53335">
    <property type="entry name" value="S-adenosyl-L-methionine-dependent methyltransferases"/>
    <property type="match status" value="1"/>
</dbReference>
<evidence type="ECO:0000313" key="1">
    <source>
        <dbReference type="EMBL" id="OGF65016.1"/>
    </source>
</evidence>